<sequence length="550" mass="59449">MYRYCRGLDRIDLPLADSVGHPDGIADYGPSYRSSGAGFLDFVWAYHAGLDADSHLVSNVLVDVDVRAGTASSGSYVAVWCRTLPADGVATELFHRGRYVDRWYCRDGRWAIVHRVFVGDLYHQLPHPAPELALPWGGAIGRIRPTTDKDPIMSDGPLAGLRVLDAATLAAGPLIATWLGEHGGDVIKVEQPGGGDALRQWGAQKDGVGLLWKSVGRNKKSVTLNLREERGRELLRRLAAQADVVVLNLRPSTLHKWGLDYETLAEANPGLVMVHVTGYGAGGPKSDRPGFGTLGEAMSGFAHLTGSPDGPPTLPSFMLADGVAALTATYAVMMALYHRDVHGAAGQLIDVNLIEPLARLLEQPVLTYDQFGTIPVRTGNRWDISAPRNVYRTKDGHWLAMSGSAPTIARRALEAVGRPELTKDPRFAEAQQRLRNAAEIDGIMAAWIAERTLDDAMTVFEEANVAAAPVYDAEQLLADPQLQAREVYPSIPDADLGSMRVQAPVPRFSATPGRIDHLGPALGEHNNEVYGGLLGLDAGTLRELREQGVI</sequence>
<reference evidence="4 5" key="1">
    <citation type="journal article" date="2010" name="Cell Res.">
        <title>Complete genome sequence of the rifamycin SV-producing Amycolatopsis mediterranei U32 revealed its genetic characteristics in phylogeny and metabolism.</title>
        <authorList>
            <person name="Zhao W."/>
            <person name="Zhong Y."/>
            <person name="Yuan H."/>
            <person name="Wang J."/>
            <person name="Zheng H."/>
            <person name="Wang Y."/>
            <person name="Cen X."/>
            <person name="Xu F."/>
            <person name="Bai J."/>
            <person name="Han X."/>
            <person name="Lu G."/>
            <person name="Zhu Y."/>
            <person name="Shao Z."/>
            <person name="Yan H."/>
            <person name="Li C."/>
            <person name="Peng N."/>
            <person name="Zhang Z."/>
            <person name="Zhang Y."/>
            <person name="Lin W."/>
            <person name="Fan Y."/>
            <person name="Qin Z."/>
            <person name="Hu Y."/>
            <person name="Zhu B."/>
            <person name="Wang S."/>
            <person name="Ding X."/>
            <person name="Zhao G.P."/>
        </authorList>
    </citation>
    <scope>NUCLEOTIDE SEQUENCE [LARGE SCALE GENOMIC DNA]</scope>
    <source>
        <strain evidence="5">U-32</strain>
    </source>
</reference>
<dbReference type="HOGENOM" id="CLU_033975_2_0_11"/>
<dbReference type="InterPro" id="IPR044855">
    <property type="entry name" value="CoA-Trfase_III_dom3_sf"/>
</dbReference>
<dbReference type="SUPFAM" id="SSF54427">
    <property type="entry name" value="NTF2-like"/>
    <property type="match status" value="1"/>
</dbReference>
<dbReference type="Gene3D" id="3.40.50.10540">
    <property type="entry name" value="Crotonobetainyl-coa:carnitine coa-transferase, domain 1"/>
    <property type="match status" value="1"/>
</dbReference>
<evidence type="ECO:0000259" key="3">
    <source>
        <dbReference type="Pfam" id="PF13577"/>
    </source>
</evidence>
<dbReference type="InterPro" id="IPR032710">
    <property type="entry name" value="NTF2-like_dom_sf"/>
</dbReference>
<dbReference type="InterPro" id="IPR023606">
    <property type="entry name" value="CoA-Trfase_III_dom_1_sf"/>
</dbReference>
<evidence type="ECO:0000256" key="2">
    <source>
        <dbReference type="ARBA" id="ARBA00022679"/>
    </source>
</evidence>
<feature type="domain" description="SnoaL-like" evidence="3">
    <location>
        <begin position="2"/>
        <end position="115"/>
    </location>
</feature>
<protein>
    <submittedName>
        <fullName evidence="4">Acyl-CoA transferase/carnitine dehydratase</fullName>
    </submittedName>
</protein>
<dbReference type="EMBL" id="CP002000">
    <property type="protein sequence ID" value="ADJ48852.1"/>
    <property type="molecule type" value="Genomic_DNA"/>
</dbReference>
<name>A0A0H3DF64_AMYMU</name>
<dbReference type="InterPro" id="IPR037401">
    <property type="entry name" value="SnoaL-like"/>
</dbReference>
<accession>A0A0H3DF64</accession>
<comment type="similarity">
    <text evidence="1">Belongs to the CoA-transferase III family.</text>
</comment>
<evidence type="ECO:0000256" key="1">
    <source>
        <dbReference type="ARBA" id="ARBA00008383"/>
    </source>
</evidence>
<dbReference type="PANTHER" id="PTHR48228">
    <property type="entry name" value="SUCCINYL-COA--D-CITRAMALATE COA-TRANSFERASE"/>
    <property type="match status" value="1"/>
</dbReference>
<dbReference type="Pfam" id="PF13577">
    <property type="entry name" value="SnoaL_4"/>
    <property type="match status" value="1"/>
</dbReference>
<dbReference type="AlphaFoldDB" id="A0A0H3DF64"/>
<keyword evidence="2 4" id="KW-0808">Transferase</keyword>
<evidence type="ECO:0000313" key="4">
    <source>
        <dbReference type="EMBL" id="ADJ48852.1"/>
    </source>
</evidence>
<dbReference type="PANTHER" id="PTHR48228:SF6">
    <property type="entry name" value="L-CARNITINE COA-TRANSFERASE"/>
    <property type="match status" value="1"/>
</dbReference>
<dbReference type="InterPro" id="IPR003673">
    <property type="entry name" value="CoA-Trfase_fam_III"/>
</dbReference>
<organism evidence="4 5">
    <name type="scientific">Amycolatopsis mediterranei (strain U-32)</name>
    <dbReference type="NCBI Taxonomy" id="749927"/>
    <lineage>
        <taxon>Bacteria</taxon>
        <taxon>Bacillati</taxon>
        <taxon>Actinomycetota</taxon>
        <taxon>Actinomycetes</taxon>
        <taxon>Pseudonocardiales</taxon>
        <taxon>Pseudonocardiaceae</taxon>
        <taxon>Amycolatopsis</taxon>
    </lineage>
</organism>
<dbReference type="SUPFAM" id="SSF89796">
    <property type="entry name" value="CoA-transferase family III (CaiB/BaiF)"/>
    <property type="match status" value="1"/>
</dbReference>
<dbReference type="GO" id="GO:0016740">
    <property type="term" value="F:transferase activity"/>
    <property type="evidence" value="ECO:0007669"/>
    <property type="project" value="UniProtKB-KW"/>
</dbReference>
<dbReference type="Pfam" id="PF02515">
    <property type="entry name" value="CoA_transf_3"/>
    <property type="match status" value="1"/>
</dbReference>
<dbReference type="InterPro" id="IPR050509">
    <property type="entry name" value="CoA-transferase_III"/>
</dbReference>
<dbReference type="Gene3D" id="3.30.1540.10">
    <property type="entry name" value="formyl-coa transferase, domain 3"/>
    <property type="match status" value="1"/>
</dbReference>
<evidence type="ECO:0000313" key="5">
    <source>
        <dbReference type="Proteomes" id="UP000000328"/>
    </source>
</evidence>
<proteinExistence type="inferred from homology"/>
<dbReference type="OrthoDB" id="9797653at2"/>
<dbReference type="Proteomes" id="UP000000328">
    <property type="component" value="Chromosome"/>
</dbReference>
<dbReference type="Gene3D" id="3.10.450.50">
    <property type="match status" value="1"/>
</dbReference>
<dbReference type="KEGG" id="amd:AMED_7135"/>
<dbReference type="PATRIC" id="fig|749927.5.peg.7422"/>
<dbReference type="eggNOG" id="COG1804">
    <property type="taxonomic scope" value="Bacteria"/>
</dbReference>
<gene>
    <name evidence="4" type="ordered locus">AMED_7135</name>
</gene>